<proteinExistence type="predicted"/>
<comment type="caution">
    <text evidence="7">The sequence shown here is derived from an EMBL/GenBank/DDBJ whole genome shotgun (WGS) entry which is preliminary data.</text>
</comment>
<feature type="compositionally biased region" description="Low complexity" evidence="5">
    <location>
        <begin position="1"/>
        <end position="21"/>
    </location>
</feature>
<evidence type="ECO:0000256" key="3">
    <source>
        <dbReference type="ARBA" id="ARBA00022989"/>
    </source>
</evidence>
<organism evidence="7 8">
    <name type="scientific">Streptomyces olindensis</name>
    <dbReference type="NCBI Taxonomy" id="358823"/>
    <lineage>
        <taxon>Bacteria</taxon>
        <taxon>Bacillati</taxon>
        <taxon>Actinomycetota</taxon>
        <taxon>Actinomycetes</taxon>
        <taxon>Kitasatosporales</taxon>
        <taxon>Streptomycetaceae</taxon>
        <taxon>Streptomyces</taxon>
    </lineage>
</organism>
<evidence type="ECO:0000256" key="4">
    <source>
        <dbReference type="ARBA" id="ARBA00023136"/>
    </source>
</evidence>
<name>A0ABV2Y9V5_9ACTN</name>
<evidence type="ECO:0000256" key="2">
    <source>
        <dbReference type="ARBA" id="ARBA00022692"/>
    </source>
</evidence>
<sequence>MTSPAAGPTAGTAPSDPPATTRRPPNHRVLLGPSLLGLFLVIAFAGLMIPGLRNPAPHDVPLGVAGPPPAVERLGQQLEAGAPGAFEVTEYADEKAARAALLDQEVLGAIVIGPQGAPALLTASAAGDAPTRAVTAAYERLTDRLGTPPQVRDVAPLPEHDSRGVSAVLLCVALSVGGLLFQIGLSLAAGGERASARWLASVGYAVVAGLIGALLAGPVTGALTGHFAELLGIAVLLSLTVVGVVAACQALLRALGIVVGALLVLPLGVSSSGGVVDPHFQPAFYAAISEYLPMGSTVSLLRRVFYFDGNAAGGPLLTLALWAAVSWIVALVMERFRPFRPVVVVVPASALPAGDPRTA</sequence>
<keyword evidence="4 6" id="KW-0472">Membrane</keyword>
<dbReference type="RefSeq" id="WP_031121051.1">
    <property type="nucleotide sequence ID" value="NZ_JBEYBN010000149.1"/>
</dbReference>
<dbReference type="Proteomes" id="UP001550603">
    <property type="component" value="Unassembled WGS sequence"/>
</dbReference>
<dbReference type="EMBL" id="JBEYBN010000149">
    <property type="protein sequence ID" value="MEU2273036.1"/>
    <property type="molecule type" value="Genomic_DNA"/>
</dbReference>
<keyword evidence="3 6" id="KW-1133">Transmembrane helix</keyword>
<reference evidence="7 8" key="1">
    <citation type="submission" date="2024-06" db="EMBL/GenBank/DDBJ databases">
        <title>The Natural Products Discovery Center: Release of the First 8490 Sequenced Strains for Exploring Actinobacteria Biosynthetic Diversity.</title>
        <authorList>
            <person name="Kalkreuter E."/>
            <person name="Kautsar S.A."/>
            <person name="Yang D."/>
            <person name="Bader C.D."/>
            <person name="Teijaro C.N."/>
            <person name="Fluegel L."/>
            <person name="Davis C.M."/>
            <person name="Simpson J.R."/>
            <person name="Lauterbach L."/>
            <person name="Steele A.D."/>
            <person name="Gui C."/>
            <person name="Meng S."/>
            <person name="Li G."/>
            <person name="Viehrig K."/>
            <person name="Ye F."/>
            <person name="Su P."/>
            <person name="Kiefer A.F."/>
            <person name="Nichols A."/>
            <person name="Cepeda A.J."/>
            <person name="Yan W."/>
            <person name="Fan B."/>
            <person name="Jiang Y."/>
            <person name="Adhikari A."/>
            <person name="Zheng C.-J."/>
            <person name="Schuster L."/>
            <person name="Cowan T.M."/>
            <person name="Smanski M.J."/>
            <person name="Chevrette M.G."/>
            <person name="De Carvalho L.P.S."/>
            <person name="Shen B."/>
        </authorList>
    </citation>
    <scope>NUCLEOTIDE SEQUENCE [LARGE SCALE GENOMIC DNA]</scope>
    <source>
        <strain evidence="7 8">NPDC019583</strain>
    </source>
</reference>
<gene>
    <name evidence="7" type="ORF">ABZ568_42655</name>
</gene>
<evidence type="ECO:0008006" key="9">
    <source>
        <dbReference type="Google" id="ProtNLM"/>
    </source>
</evidence>
<feature type="region of interest" description="Disordered" evidence="5">
    <location>
        <begin position="1"/>
        <end position="26"/>
    </location>
</feature>
<evidence type="ECO:0000256" key="5">
    <source>
        <dbReference type="SAM" id="MobiDB-lite"/>
    </source>
</evidence>
<feature type="transmembrane region" description="Helical" evidence="6">
    <location>
        <begin position="312"/>
        <end position="332"/>
    </location>
</feature>
<comment type="subcellular location">
    <subcellularLocation>
        <location evidence="1">Membrane</location>
        <topology evidence="1">Multi-pass membrane protein</topology>
    </subcellularLocation>
</comment>
<evidence type="ECO:0000313" key="8">
    <source>
        <dbReference type="Proteomes" id="UP001550603"/>
    </source>
</evidence>
<accession>A0ABV2Y9V5</accession>
<feature type="transmembrane region" description="Helical" evidence="6">
    <location>
        <begin position="230"/>
        <end position="248"/>
    </location>
</feature>
<keyword evidence="2 6" id="KW-0812">Transmembrane</keyword>
<evidence type="ECO:0000256" key="1">
    <source>
        <dbReference type="ARBA" id="ARBA00004141"/>
    </source>
</evidence>
<feature type="transmembrane region" description="Helical" evidence="6">
    <location>
        <begin position="202"/>
        <end position="224"/>
    </location>
</feature>
<dbReference type="InterPro" id="IPR051328">
    <property type="entry name" value="T7SS_ABC-Transporter"/>
</dbReference>
<dbReference type="PANTHER" id="PTHR43077:SF5">
    <property type="entry name" value="PHAGE INFECTION PROTEIN"/>
    <property type="match status" value="1"/>
</dbReference>
<evidence type="ECO:0000256" key="6">
    <source>
        <dbReference type="SAM" id="Phobius"/>
    </source>
</evidence>
<feature type="transmembrane region" description="Helical" evidence="6">
    <location>
        <begin position="167"/>
        <end position="190"/>
    </location>
</feature>
<keyword evidence="8" id="KW-1185">Reference proteome</keyword>
<feature type="transmembrane region" description="Helical" evidence="6">
    <location>
        <begin position="255"/>
        <end position="276"/>
    </location>
</feature>
<protein>
    <recommendedName>
        <fullName evidence="9">ABC transporter permease</fullName>
    </recommendedName>
</protein>
<evidence type="ECO:0000313" key="7">
    <source>
        <dbReference type="EMBL" id="MEU2273036.1"/>
    </source>
</evidence>
<dbReference type="PANTHER" id="PTHR43077">
    <property type="entry name" value="TRANSPORT PERMEASE YVFS-RELATED"/>
    <property type="match status" value="1"/>
</dbReference>
<feature type="transmembrane region" description="Helical" evidence="6">
    <location>
        <begin position="29"/>
        <end position="49"/>
    </location>
</feature>